<proteinExistence type="predicted"/>
<name>A0ACC2REY5_9FUNG</name>
<organism evidence="1 2">
    <name type="scientific">Entomophthora muscae</name>
    <dbReference type="NCBI Taxonomy" id="34485"/>
    <lineage>
        <taxon>Eukaryota</taxon>
        <taxon>Fungi</taxon>
        <taxon>Fungi incertae sedis</taxon>
        <taxon>Zoopagomycota</taxon>
        <taxon>Entomophthoromycotina</taxon>
        <taxon>Entomophthoromycetes</taxon>
        <taxon>Entomophthorales</taxon>
        <taxon>Entomophthoraceae</taxon>
        <taxon>Entomophthora</taxon>
    </lineage>
</organism>
<dbReference type="Proteomes" id="UP001165960">
    <property type="component" value="Unassembled WGS sequence"/>
</dbReference>
<keyword evidence="2" id="KW-1185">Reference proteome</keyword>
<comment type="caution">
    <text evidence="1">The sequence shown here is derived from an EMBL/GenBank/DDBJ whole genome shotgun (WGS) entry which is preliminary data.</text>
</comment>
<reference evidence="1" key="1">
    <citation type="submission" date="2022-04" db="EMBL/GenBank/DDBJ databases">
        <title>Genome of the entomopathogenic fungus Entomophthora muscae.</title>
        <authorList>
            <person name="Elya C."/>
            <person name="Lovett B.R."/>
            <person name="Lee E."/>
            <person name="Macias A.M."/>
            <person name="Hajek A.E."/>
            <person name="De Bivort B.L."/>
            <person name="Kasson M.T."/>
            <person name="De Fine Licht H.H."/>
            <person name="Stajich J.E."/>
        </authorList>
    </citation>
    <scope>NUCLEOTIDE SEQUENCE</scope>
    <source>
        <strain evidence="1">Berkeley</strain>
    </source>
</reference>
<sequence length="466" mass="53759">MDLEKAVKKFVDLLGTPYAEMEPWKRSKFLQMFFAIEVLLDILVYLPFVLLPYLASCDEWNFQQLLVAAWCVCEIVFHAYCQLRVDQLKRKKKEIPTIEPSKRLELATAMCEHMMDPEAELGGWLVGQQSEKLCIGDVSKWLIWAFFAKEPDMLTTDEWDEAAVILKMFKEKLGSEKERGSSWNDETNCLRPTLDAMEYKFRPLALVVGLGIYKMMVIGSWHLIGYEWHPMFPGLSYWVHEPVGEEDGTPILLLHGAGLGVYMYPILVGNLARQHPNRRILVPYVAAASNTVTEPYLLPQEIMRGMDLMLKETNTTKVSILGHSYGSVHAGWFAQHNPDCIAKVTLVDPVAFQMWDSVISFISTYSEPINIFHHIFCFFSRDPFFNAYLHSYWTPNYIILPEVFTAPTEIFISARDWIVNGPGNYKYLMDRKAKSNLDNLTVHLLDMYHGEYLLSPEYFARFNANI</sequence>
<evidence type="ECO:0000313" key="1">
    <source>
        <dbReference type="EMBL" id="KAJ9048609.1"/>
    </source>
</evidence>
<protein>
    <submittedName>
        <fullName evidence="1">Uncharacterized protein</fullName>
    </submittedName>
</protein>
<gene>
    <name evidence="1" type="ORF">DSO57_1033234</name>
</gene>
<evidence type="ECO:0000313" key="2">
    <source>
        <dbReference type="Proteomes" id="UP001165960"/>
    </source>
</evidence>
<dbReference type="EMBL" id="QTSX02007359">
    <property type="protein sequence ID" value="KAJ9048609.1"/>
    <property type="molecule type" value="Genomic_DNA"/>
</dbReference>
<accession>A0ACC2REY5</accession>